<dbReference type="CDD" id="cd04765">
    <property type="entry name" value="HTH_MlrA-like_sg2"/>
    <property type="match status" value="1"/>
</dbReference>
<dbReference type="Gene3D" id="1.10.1660.10">
    <property type="match status" value="1"/>
</dbReference>
<keyword evidence="4" id="KW-1185">Reference proteome</keyword>
<evidence type="ECO:0000256" key="1">
    <source>
        <dbReference type="ARBA" id="ARBA00023125"/>
    </source>
</evidence>
<dbReference type="AlphaFoldDB" id="X5H3F8"/>
<dbReference type="KEGG" id="nhm:NHE_0273"/>
<organism evidence="3 4">
    <name type="scientific">Neorickettsia helminthoeca str. Oregon</name>
    <dbReference type="NCBI Taxonomy" id="1286528"/>
    <lineage>
        <taxon>Bacteria</taxon>
        <taxon>Pseudomonadati</taxon>
        <taxon>Pseudomonadota</taxon>
        <taxon>Alphaproteobacteria</taxon>
        <taxon>Rickettsiales</taxon>
        <taxon>Anaplasmataceae</taxon>
        <taxon>Neorickettsia</taxon>
    </lineage>
</organism>
<dbReference type="GO" id="GO:0003700">
    <property type="term" value="F:DNA-binding transcription factor activity"/>
    <property type="evidence" value="ECO:0007669"/>
    <property type="project" value="InterPro"/>
</dbReference>
<gene>
    <name evidence="3" type="ORF">NHE_0273</name>
</gene>
<proteinExistence type="predicted"/>
<evidence type="ECO:0000313" key="3">
    <source>
        <dbReference type="EMBL" id="AHX11233.1"/>
    </source>
</evidence>
<dbReference type="PANTHER" id="PTHR30204">
    <property type="entry name" value="REDOX-CYCLING DRUG-SENSING TRANSCRIPTIONAL ACTIVATOR SOXR"/>
    <property type="match status" value="1"/>
</dbReference>
<accession>X5H3F8</accession>
<dbReference type="GO" id="GO:0003677">
    <property type="term" value="F:DNA binding"/>
    <property type="evidence" value="ECO:0007669"/>
    <property type="project" value="UniProtKB-KW"/>
</dbReference>
<dbReference type="InterPro" id="IPR009061">
    <property type="entry name" value="DNA-bd_dom_put_sf"/>
</dbReference>
<sequence length="107" mass="12634">MFRVEKEKLYYSIKEAAGIVGLKEYVLRYWETQFPKLLNPKRQSGKRLYTRSDINTIRKIQELLHVKGMTIKGAAMALESRSKYQEAESVIEQLKSLRDFLKKFSDE</sequence>
<evidence type="ECO:0000313" key="4">
    <source>
        <dbReference type="Proteomes" id="UP000023755"/>
    </source>
</evidence>
<evidence type="ECO:0000259" key="2">
    <source>
        <dbReference type="PROSITE" id="PS50937"/>
    </source>
</evidence>
<dbReference type="EMBL" id="CP007481">
    <property type="protein sequence ID" value="AHX11233.1"/>
    <property type="molecule type" value="Genomic_DNA"/>
</dbReference>
<dbReference type="InterPro" id="IPR047057">
    <property type="entry name" value="MerR_fam"/>
</dbReference>
<dbReference type="OrthoDB" id="9810140at2"/>
<dbReference type="PROSITE" id="PS50937">
    <property type="entry name" value="HTH_MERR_2"/>
    <property type="match status" value="1"/>
</dbReference>
<protein>
    <submittedName>
        <fullName evidence="3">MerR HTH regulatory family protein</fullName>
    </submittedName>
</protein>
<dbReference type="HOGENOM" id="CLU_045945_5_0_5"/>
<name>X5H3F8_9RICK</name>
<dbReference type="PANTHER" id="PTHR30204:SF15">
    <property type="entry name" value="BLL5018 PROTEIN"/>
    <property type="match status" value="1"/>
</dbReference>
<dbReference type="Proteomes" id="UP000023755">
    <property type="component" value="Chromosome"/>
</dbReference>
<dbReference type="Pfam" id="PF13411">
    <property type="entry name" value="MerR_1"/>
    <property type="match status" value="1"/>
</dbReference>
<dbReference type="SUPFAM" id="SSF46955">
    <property type="entry name" value="Putative DNA-binding domain"/>
    <property type="match status" value="1"/>
</dbReference>
<reference evidence="3 4" key="1">
    <citation type="submission" date="2014-03" db="EMBL/GenBank/DDBJ databases">
        <title>Sequencing and Comparison of Genomes and Transcriptome Profiles of Human Ehrlichiosis Agents.</title>
        <authorList>
            <person name="Lin M."/>
            <person name="Daugherty S.C."/>
            <person name="Nagaraj S."/>
            <person name="Cheng Z."/>
            <person name="Xiong Q."/>
            <person name="Lin F.-Y."/>
            <person name="Sengamalay N."/>
            <person name="Ott S."/>
            <person name="Godinez A."/>
            <person name="Tallon L.J."/>
            <person name="Sadzewicz L."/>
            <person name="Fraser C.M."/>
            <person name="Dunning Hotopp J.C."/>
            <person name="Rikihisa Y."/>
        </authorList>
    </citation>
    <scope>NUCLEOTIDE SEQUENCE [LARGE SCALE GENOMIC DNA]</scope>
    <source>
        <strain evidence="3 4">Oregon</strain>
    </source>
</reference>
<dbReference type="STRING" id="1286528.NHE_0273"/>
<keyword evidence="1" id="KW-0238">DNA-binding</keyword>
<dbReference type="RefSeq" id="WP_038559106.1">
    <property type="nucleotide sequence ID" value="NZ_CP007481.1"/>
</dbReference>
<feature type="domain" description="HTH merR-type" evidence="2">
    <location>
        <begin position="10"/>
        <end position="80"/>
    </location>
</feature>
<dbReference type="SMART" id="SM00422">
    <property type="entry name" value="HTH_MERR"/>
    <property type="match status" value="1"/>
</dbReference>
<dbReference type="InterPro" id="IPR000551">
    <property type="entry name" value="MerR-type_HTH_dom"/>
</dbReference>